<feature type="transmembrane region" description="Helical" evidence="1">
    <location>
        <begin position="6"/>
        <end position="32"/>
    </location>
</feature>
<evidence type="ECO:0000256" key="1">
    <source>
        <dbReference type="SAM" id="Phobius"/>
    </source>
</evidence>
<evidence type="ECO:0000313" key="2">
    <source>
        <dbReference type="EMBL" id="SVD26434.1"/>
    </source>
</evidence>
<reference evidence="2" key="1">
    <citation type="submission" date="2018-05" db="EMBL/GenBank/DDBJ databases">
        <authorList>
            <person name="Lanie J.A."/>
            <person name="Ng W.-L."/>
            <person name="Kazmierczak K.M."/>
            <person name="Andrzejewski T.M."/>
            <person name="Davidsen T.M."/>
            <person name="Wayne K.J."/>
            <person name="Tettelin H."/>
            <person name="Glass J.I."/>
            <person name="Rusch D."/>
            <person name="Podicherti R."/>
            <person name="Tsui H.-C.T."/>
            <person name="Winkler M.E."/>
        </authorList>
    </citation>
    <scope>NUCLEOTIDE SEQUENCE</scope>
</reference>
<dbReference type="AlphaFoldDB" id="A0A382TWJ0"/>
<sequence>MKRLLLSLILLTPILFLGIIIVLIFMGHIVVIPKW</sequence>
<keyword evidence="1" id="KW-1133">Transmembrane helix</keyword>
<gene>
    <name evidence="2" type="ORF">METZ01_LOCUS379288</name>
</gene>
<accession>A0A382TWJ0</accession>
<name>A0A382TWJ0_9ZZZZ</name>
<protein>
    <submittedName>
        <fullName evidence="2">Uncharacterized protein</fullName>
    </submittedName>
</protein>
<keyword evidence="1" id="KW-0472">Membrane</keyword>
<dbReference type="EMBL" id="UINC01139713">
    <property type="protein sequence ID" value="SVD26434.1"/>
    <property type="molecule type" value="Genomic_DNA"/>
</dbReference>
<keyword evidence="1" id="KW-0812">Transmembrane</keyword>
<proteinExistence type="predicted"/>
<organism evidence="2">
    <name type="scientific">marine metagenome</name>
    <dbReference type="NCBI Taxonomy" id="408172"/>
    <lineage>
        <taxon>unclassified sequences</taxon>
        <taxon>metagenomes</taxon>
        <taxon>ecological metagenomes</taxon>
    </lineage>
</organism>